<dbReference type="GO" id="GO:0009055">
    <property type="term" value="F:electron transfer activity"/>
    <property type="evidence" value="ECO:0007669"/>
    <property type="project" value="InterPro"/>
</dbReference>
<dbReference type="GO" id="GO:0006119">
    <property type="term" value="P:oxidative phosphorylation"/>
    <property type="evidence" value="ECO:0007669"/>
    <property type="project" value="UniProtKB-UniPathway"/>
</dbReference>
<dbReference type="GO" id="GO:0016491">
    <property type="term" value="F:oxidoreductase activity"/>
    <property type="evidence" value="ECO:0007669"/>
    <property type="project" value="UniProtKB-KW"/>
</dbReference>
<comment type="subcellular location">
    <subcellularLocation>
        <location evidence="1 19">Cell inner membrane</location>
    </subcellularLocation>
</comment>
<keyword evidence="8 19" id="KW-0679">Respiratory chain</keyword>
<dbReference type="GO" id="GO:0005886">
    <property type="term" value="C:plasma membrane"/>
    <property type="evidence" value="ECO:0007669"/>
    <property type="project" value="UniProtKB-SubCell"/>
</dbReference>
<evidence type="ECO:0000256" key="10">
    <source>
        <dbReference type="ARBA" id="ARBA00022723"/>
    </source>
</evidence>
<sequence length="284" mass="30832">MAKRDDDDYPTTGHEWDGIREYDKPMPRWWVWCFYATIVFAIGYTIAYPAWPGITGATQGVLGYSTRGAVAEDIARYEAQNAGLISQINETELSTILETPELLQFANAGGAAVFRNNCSQCHGAGAAGAMGYYPNLLDDDWLWGGEVEQIHQTIAHGIRWDEDWDTRLSMMPAFGVDGILNDAEIEAVADYVISLSSSPAAGTLGETLYLDNCAACHMDNGMGEVELGAPNLTDAIWLYGGDKASVVETITYSRAGVMPAWADRLSEAEVKQVAVYVHSLGGGQ</sequence>
<evidence type="ECO:0000313" key="24">
    <source>
        <dbReference type="EMBL" id="MBB5516414.1"/>
    </source>
</evidence>
<keyword evidence="5 19" id="KW-1003">Cell membrane</keyword>
<dbReference type="Gene3D" id="1.10.760.10">
    <property type="entry name" value="Cytochrome c-like domain"/>
    <property type="match status" value="2"/>
</dbReference>
<evidence type="ECO:0000256" key="18">
    <source>
        <dbReference type="ARBA" id="ARBA00023136"/>
    </source>
</evidence>
<dbReference type="InterPro" id="IPR050597">
    <property type="entry name" value="Cytochrome_c_Oxidase_Subunit"/>
</dbReference>
<evidence type="ECO:0000313" key="25">
    <source>
        <dbReference type="Proteomes" id="UP000553766"/>
    </source>
</evidence>
<evidence type="ECO:0000256" key="16">
    <source>
        <dbReference type="ARBA" id="ARBA00023004"/>
    </source>
</evidence>
<feature type="binding site" description="covalent" evidence="21">
    <location>
        <position position="213"/>
    </location>
    <ligand>
        <name>heme c</name>
        <dbReference type="ChEBI" id="CHEBI:61717"/>
        <label>2</label>
    </ligand>
</feature>
<dbReference type="PANTHER" id="PTHR33751:SF1">
    <property type="entry name" value="CBB3-TYPE CYTOCHROME C OXIDASE SUBUNIT FIXP"/>
    <property type="match status" value="1"/>
</dbReference>
<feature type="transmembrane region" description="Helical" evidence="22">
    <location>
        <begin position="29"/>
        <end position="51"/>
    </location>
</feature>
<evidence type="ECO:0000256" key="1">
    <source>
        <dbReference type="ARBA" id="ARBA00004533"/>
    </source>
</evidence>
<proteinExistence type="inferred from homology"/>
<dbReference type="InterPro" id="IPR038414">
    <property type="entry name" value="CcoP_N_sf"/>
</dbReference>
<evidence type="ECO:0000256" key="14">
    <source>
        <dbReference type="ARBA" id="ARBA00022989"/>
    </source>
</evidence>
<evidence type="ECO:0000256" key="13">
    <source>
        <dbReference type="ARBA" id="ARBA00022982"/>
    </source>
</evidence>
<accession>A0A840X118</accession>
<evidence type="ECO:0000256" key="22">
    <source>
        <dbReference type="SAM" id="Phobius"/>
    </source>
</evidence>
<comment type="function">
    <text evidence="19">C-type cytochrome. Part of the cbb3-type cytochrome c oxidase complex.</text>
</comment>
<evidence type="ECO:0000256" key="7">
    <source>
        <dbReference type="ARBA" id="ARBA00022617"/>
    </source>
</evidence>
<dbReference type="GO" id="GO:1902600">
    <property type="term" value="P:proton transmembrane transport"/>
    <property type="evidence" value="ECO:0007669"/>
    <property type="project" value="UniProtKB-KW"/>
</dbReference>
<feature type="binding site" description="covalent" evidence="21">
    <location>
        <position position="216"/>
    </location>
    <ligand>
        <name>heme c</name>
        <dbReference type="ChEBI" id="CHEBI:61717"/>
        <label>2</label>
    </ligand>
</feature>
<comment type="subunit">
    <text evidence="19">Component of the cbb3-type cytochrome c oxidase.</text>
</comment>
<feature type="binding site" description="axial binding residue" evidence="20">
    <location>
        <position position="122"/>
    </location>
    <ligand>
        <name>heme c</name>
        <dbReference type="ChEBI" id="CHEBI:61717"/>
        <label>1</label>
    </ligand>
    <ligandPart>
        <name>Fe</name>
        <dbReference type="ChEBI" id="CHEBI:18248"/>
    </ligandPart>
</feature>
<evidence type="ECO:0000256" key="21">
    <source>
        <dbReference type="PIRSR" id="PIRSR000006-2"/>
    </source>
</evidence>
<keyword evidence="12 19" id="KW-0375">Hydrogen ion transport</keyword>
<evidence type="ECO:0000256" key="15">
    <source>
        <dbReference type="ARBA" id="ARBA00023002"/>
    </source>
</evidence>
<dbReference type="SUPFAM" id="SSF46626">
    <property type="entry name" value="Cytochrome c"/>
    <property type="match status" value="2"/>
</dbReference>
<reference evidence="24 25" key="1">
    <citation type="submission" date="2020-08" db="EMBL/GenBank/DDBJ databases">
        <title>Genomic Encyclopedia of Type Strains, Phase IV (KMG-IV): sequencing the most valuable type-strain genomes for metagenomic binning, comparative biology and taxonomic classification.</title>
        <authorList>
            <person name="Goeker M."/>
        </authorList>
    </citation>
    <scope>NUCLEOTIDE SEQUENCE [LARGE SCALE GENOMIC DNA]</scope>
    <source>
        <strain evidence="24 25">DSM 103377</strain>
    </source>
</reference>
<keyword evidence="6 19" id="KW-0997">Cell inner membrane</keyword>
<keyword evidence="18 19" id="KW-0472">Membrane</keyword>
<evidence type="ECO:0000256" key="11">
    <source>
        <dbReference type="ARBA" id="ARBA00022737"/>
    </source>
</evidence>
<evidence type="ECO:0000256" key="12">
    <source>
        <dbReference type="ARBA" id="ARBA00022781"/>
    </source>
</evidence>
<keyword evidence="4 19" id="KW-0813">Transport</keyword>
<dbReference type="GO" id="GO:0020037">
    <property type="term" value="F:heme binding"/>
    <property type="evidence" value="ECO:0007669"/>
    <property type="project" value="InterPro"/>
</dbReference>
<keyword evidence="7 19" id="KW-0349">Heme</keyword>
<dbReference type="AlphaFoldDB" id="A0A840X118"/>
<comment type="similarity">
    <text evidence="3 19">Belongs to the CcoP / FixP family.</text>
</comment>
<dbReference type="Proteomes" id="UP000553766">
    <property type="component" value="Unassembled WGS sequence"/>
</dbReference>
<feature type="binding site" description="axial binding residue" evidence="20">
    <location>
        <position position="217"/>
    </location>
    <ligand>
        <name>heme c</name>
        <dbReference type="ChEBI" id="CHEBI:61717"/>
        <label>2</label>
    </ligand>
    <ligandPart>
        <name>Fe</name>
        <dbReference type="ChEBI" id="CHEBI:18248"/>
    </ligandPart>
</feature>
<evidence type="ECO:0000256" key="9">
    <source>
        <dbReference type="ARBA" id="ARBA00022692"/>
    </source>
</evidence>
<evidence type="ECO:0000256" key="5">
    <source>
        <dbReference type="ARBA" id="ARBA00022475"/>
    </source>
</evidence>
<keyword evidence="10 19" id="KW-0479">Metal-binding</keyword>
<dbReference type="InterPro" id="IPR032858">
    <property type="entry name" value="CcoP_N"/>
</dbReference>
<feature type="binding site" description="covalent" evidence="21">
    <location>
        <position position="121"/>
    </location>
    <ligand>
        <name>heme c</name>
        <dbReference type="ChEBI" id="CHEBI:61717"/>
        <label>1</label>
    </ligand>
</feature>
<dbReference type="PRINTS" id="PR00605">
    <property type="entry name" value="CYTCHROMECIC"/>
</dbReference>
<keyword evidence="13 19" id="KW-0249">Electron transport</keyword>
<dbReference type="UniPathway" id="UPA00705"/>
<dbReference type="RefSeq" id="WP_184012007.1">
    <property type="nucleotide sequence ID" value="NZ_JACIJS010000007.1"/>
</dbReference>
<name>A0A840X118_9RHOB</name>
<dbReference type="EMBL" id="JACIJS010000007">
    <property type="protein sequence ID" value="MBB5516414.1"/>
    <property type="molecule type" value="Genomic_DNA"/>
</dbReference>
<gene>
    <name evidence="24" type="ORF">FHS89_002445</name>
</gene>
<feature type="binding site" description="axial binding residue" evidence="20">
    <location>
        <position position="258"/>
    </location>
    <ligand>
        <name>heme c</name>
        <dbReference type="ChEBI" id="CHEBI:61717"/>
        <label>1</label>
    </ligand>
    <ligandPart>
        <name>Fe</name>
        <dbReference type="ChEBI" id="CHEBI:18248"/>
    </ligandPart>
</feature>
<evidence type="ECO:0000256" key="17">
    <source>
        <dbReference type="ARBA" id="ARBA00023065"/>
    </source>
</evidence>
<feature type="binding site" description="covalent" evidence="21">
    <location>
        <position position="118"/>
    </location>
    <ligand>
        <name>heme c</name>
        <dbReference type="ChEBI" id="CHEBI:61717"/>
        <label>1</label>
    </ligand>
</feature>
<evidence type="ECO:0000256" key="3">
    <source>
        <dbReference type="ARBA" id="ARBA00006113"/>
    </source>
</evidence>
<keyword evidence="11" id="KW-0677">Repeat</keyword>
<feature type="binding site" description="axial binding residue" evidence="20">
    <location>
        <position position="171"/>
    </location>
    <ligand>
        <name>heme c</name>
        <dbReference type="ChEBI" id="CHEBI:61717"/>
        <label>2</label>
    </ligand>
    <ligandPart>
        <name>Fe</name>
        <dbReference type="ChEBI" id="CHEBI:18248"/>
    </ligandPart>
</feature>
<evidence type="ECO:0000256" key="8">
    <source>
        <dbReference type="ARBA" id="ARBA00022660"/>
    </source>
</evidence>
<dbReference type="PIRSF" id="PIRSF000006">
    <property type="entry name" value="Cbb3-Cox_fixP"/>
    <property type="match status" value="1"/>
</dbReference>
<comment type="pathway">
    <text evidence="2 19">Energy metabolism; oxidative phosphorylation.</text>
</comment>
<feature type="domain" description="Cytochrome c" evidence="23">
    <location>
        <begin position="105"/>
        <end position="196"/>
    </location>
</feature>
<dbReference type="PROSITE" id="PS51007">
    <property type="entry name" value="CYTC"/>
    <property type="match status" value="2"/>
</dbReference>
<keyword evidence="15 19" id="KW-0560">Oxidoreductase</keyword>
<keyword evidence="9 22" id="KW-0812">Transmembrane</keyword>
<dbReference type="InterPro" id="IPR036909">
    <property type="entry name" value="Cyt_c-like_dom_sf"/>
</dbReference>
<feature type="domain" description="Cytochrome c" evidence="23">
    <location>
        <begin position="200"/>
        <end position="281"/>
    </location>
</feature>
<dbReference type="InterPro" id="IPR008168">
    <property type="entry name" value="Cyt_C_IC"/>
</dbReference>
<dbReference type="Gene3D" id="6.10.280.130">
    <property type="match status" value="1"/>
</dbReference>
<protein>
    <recommendedName>
        <fullName evidence="19">Cbb3-type cytochrome c oxidase subunit</fullName>
    </recommendedName>
</protein>
<dbReference type="InterPro" id="IPR009056">
    <property type="entry name" value="Cyt_c-like_dom"/>
</dbReference>
<organism evidence="24 25">
    <name type="scientific">Rubricella aquisinus</name>
    <dbReference type="NCBI Taxonomy" id="2028108"/>
    <lineage>
        <taxon>Bacteria</taxon>
        <taxon>Pseudomonadati</taxon>
        <taxon>Pseudomonadota</taxon>
        <taxon>Alphaproteobacteria</taxon>
        <taxon>Rhodobacterales</taxon>
        <taxon>Paracoccaceae</taxon>
        <taxon>Rubricella</taxon>
    </lineage>
</organism>
<keyword evidence="25" id="KW-1185">Reference proteome</keyword>
<comment type="cofactor">
    <cofactor evidence="19 21">
        <name>heme c</name>
        <dbReference type="ChEBI" id="CHEBI:61717"/>
    </cofactor>
    <text evidence="19 21">Binds 2 heme C groups per subunit.</text>
</comment>
<dbReference type="PANTHER" id="PTHR33751">
    <property type="entry name" value="CBB3-TYPE CYTOCHROME C OXIDASE SUBUNIT FIXP"/>
    <property type="match status" value="1"/>
</dbReference>
<evidence type="ECO:0000256" key="2">
    <source>
        <dbReference type="ARBA" id="ARBA00004673"/>
    </source>
</evidence>
<evidence type="ECO:0000256" key="20">
    <source>
        <dbReference type="PIRSR" id="PIRSR000006-1"/>
    </source>
</evidence>
<keyword evidence="17 19" id="KW-0406">Ion transport</keyword>
<dbReference type="Pfam" id="PF14715">
    <property type="entry name" value="FixP_N"/>
    <property type="match status" value="1"/>
</dbReference>
<keyword evidence="16 19" id="KW-0408">Iron</keyword>
<dbReference type="Pfam" id="PF13442">
    <property type="entry name" value="Cytochrome_CBB3"/>
    <property type="match status" value="2"/>
</dbReference>
<evidence type="ECO:0000259" key="23">
    <source>
        <dbReference type="PROSITE" id="PS51007"/>
    </source>
</evidence>
<dbReference type="InterPro" id="IPR004678">
    <property type="entry name" value="Cyt_c_oxidase_cbb3_su3"/>
</dbReference>
<evidence type="ECO:0000256" key="6">
    <source>
        <dbReference type="ARBA" id="ARBA00022519"/>
    </source>
</evidence>
<keyword evidence="14 22" id="KW-1133">Transmembrane helix</keyword>
<evidence type="ECO:0000256" key="19">
    <source>
        <dbReference type="PIRNR" id="PIRNR000006"/>
    </source>
</evidence>
<dbReference type="GO" id="GO:0005506">
    <property type="term" value="F:iron ion binding"/>
    <property type="evidence" value="ECO:0007669"/>
    <property type="project" value="InterPro"/>
</dbReference>
<comment type="caution">
    <text evidence="24">The sequence shown here is derived from an EMBL/GenBank/DDBJ whole genome shotgun (WGS) entry which is preliminary data.</text>
</comment>
<evidence type="ECO:0000256" key="4">
    <source>
        <dbReference type="ARBA" id="ARBA00022448"/>
    </source>
</evidence>
<dbReference type="NCBIfam" id="TIGR00782">
    <property type="entry name" value="ccoP"/>
    <property type="match status" value="1"/>
</dbReference>